<dbReference type="Proteomes" id="UP000321113">
    <property type="component" value="Unassembled WGS sequence"/>
</dbReference>
<name>A0A511QN41_9VIBR</name>
<dbReference type="EMBL" id="BJXK01000003">
    <property type="protein sequence ID" value="GEM78745.1"/>
    <property type="molecule type" value="Genomic_DNA"/>
</dbReference>
<proteinExistence type="predicted"/>
<dbReference type="RefSeq" id="WP_119011166.1">
    <property type="nucleotide sequence ID" value="NZ_BJXK01000003.1"/>
</dbReference>
<evidence type="ECO:0000313" key="2">
    <source>
        <dbReference type="Proteomes" id="UP000321113"/>
    </source>
</evidence>
<comment type="caution">
    <text evidence="1">The sequence shown here is derived from an EMBL/GenBank/DDBJ whole genome shotgun (WGS) entry which is preliminary data.</text>
</comment>
<gene>
    <name evidence="1" type="ORF">VSU01S_09900</name>
</gene>
<sequence length="112" mass="12391">MTNIDPSKAIKGLKAALKTLELWGCSDSQKEVILGGLTGGEVSSEQLVRISYILNIHCCLKTIFKNPQNIYGFMSMKNNNSFFEGRTALNVIESGRVEDLERVAKHLDGMTL</sequence>
<organism evidence="1 2">
    <name type="scientific">Vibrio superstes NBRC 103154</name>
    <dbReference type="NCBI Taxonomy" id="1219062"/>
    <lineage>
        <taxon>Bacteria</taxon>
        <taxon>Pseudomonadati</taxon>
        <taxon>Pseudomonadota</taxon>
        <taxon>Gammaproteobacteria</taxon>
        <taxon>Vibrionales</taxon>
        <taxon>Vibrionaceae</taxon>
        <taxon>Vibrio</taxon>
    </lineage>
</organism>
<keyword evidence="2" id="KW-1185">Reference proteome</keyword>
<protein>
    <submittedName>
        <fullName evidence="1">DUF2384 domain-containing protein</fullName>
    </submittedName>
</protein>
<reference evidence="1 2" key="1">
    <citation type="submission" date="2019-07" db="EMBL/GenBank/DDBJ databases">
        <title>Whole genome shotgun sequence of Vibrio superstes NBRC 103154.</title>
        <authorList>
            <person name="Hosoyama A."/>
            <person name="Uohara A."/>
            <person name="Ohji S."/>
            <person name="Ichikawa N."/>
        </authorList>
    </citation>
    <scope>NUCLEOTIDE SEQUENCE [LARGE SCALE GENOMIC DNA]</scope>
    <source>
        <strain evidence="1 2">NBRC 103154</strain>
    </source>
</reference>
<dbReference type="AlphaFoldDB" id="A0A511QN41"/>
<dbReference type="OrthoDB" id="117888at2"/>
<evidence type="ECO:0000313" key="1">
    <source>
        <dbReference type="EMBL" id="GEM78745.1"/>
    </source>
</evidence>
<accession>A0A511QN41</accession>